<proteinExistence type="predicted"/>
<evidence type="ECO:0000313" key="7">
    <source>
        <dbReference type="EMBL" id="CDU25673.1"/>
    </source>
</evidence>
<evidence type="ECO:0000313" key="8">
    <source>
        <dbReference type="Proteomes" id="UP000242770"/>
    </source>
</evidence>
<comment type="catalytic activity">
    <reaction evidence="4">
        <text>a (2E,4E)-dienoyl-CoA + NADPH + H(+) = a 4,5-saturated-(3E)-enoyl-CoA + NADP(+)</text>
        <dbReference type="Rhea" id="RHEA:45912"/>
        <dbReference type="ChEBI" id="CHEBI:15378"/>
        <dbReference type="ChEBI" id="CHEBI:57783"/>
        <dbReference type="ChEBI" id="CHEBI:58349"/>
        <dbReference type="ChEBI" id="CHEBI:85101"/>
        <dbReference type="ChEBI" id="CHEBI:85493"/>
        <dbReference type="EC" id="1.3.1.124"/>
    </reaction>
</comment>
<dbReference type="EMBL" id="CCFA01000417">
    <property type="protein sequence ID" value="CDR98844.1"/>
    <property type="molecule type" value="Genomic_DNA"/>
</dbReference>
<reference evidence="6" key="3">
    <citation type="submission" date="2014-06" db="EMBL/GenBank/DDBJ databases">
        <authorList>
            <person name="Berkman J.Paul."/>
        </authorList>
    </citation>
    <scope>NUCLEOTIDE SEQUENCE [LARGE SCALE GENOMIC DNA]</scope>
</reference>
<dbReference type="InterPro" id="IPR045017">
    <property type="entry name" value="DECR2-like"/>
</dbReference>
<dbReference type="PANTHER" id="PTHR43296">
    <property type="entry name" value="PEROXISOMAL 2,4-DIENOYL-COA REDUCTASE"/>
    <property type="match status" value="1"/>
</dbReference>
<dbReference type="EMBL" id="LK056691">
    <property type="protein sequence ID" value="CDU25673.1"/>
    <property type="molecule type" value="Genomic_DNA"/>
</dbReference>
<dbReference type="OrthoDB" id="2136131at2759"/>
<dbReference type="InterPro" id="IPR036291">
    <property type="entry name" value="NAD(P)-bd_dom_sf"/>
</dbReference>
<evidence type="ECO:0000256" key="4">
    <source>
        <dbReference type="ARBA" id="ARBA00048009"/>
    </source>
</evidence>
<gene>
    <name evidence="6" type="primary">SSCI08170.1</name>
    <name evidence="7" type="ORF">SPSC_05844</name>
</gene>
<reference evidence="8" key="2">
    <citation type="submission" date="2014-06" db="EMBL/GenBank/DDBJ databases">
        <authorList>
            <person name="Berkman P.J."/>
        </authorList>
    </citation>
    <scope>NUCLEOTIDE SEQUENCE [LARGE SCALE GENOMIC DNA]</scope>
</reference>
<dbReference type="EC" id="1.3.1.124" evidence="3"/>
<dbReference type="GO" id="GO:0008670">
    <property type="term" value="F:2,4-dienoyl-CoA reductase (NADPH) activity"/>
    <property type="evidence" value="ECO:0007669"/>
    <property type="project" value="InterPro"/>
</dbReference>
<dbReference type="AlphaFoldDB" id="A0A0F7RUW9"/>
<keyword evidence="2" id="KW-0560">Oxidoreductase</keyword>
<dbReference type="Pfam" id="PF13561">
    <property type="entry name" value="adh_short_C2"/>
    <property type="match status" value="1"/>
</dbReference>
<dbReference type="STRING" id="49012.A0A0F7RUW9"/>
<evidence type="ECO:0000313" key="6">
    <source>
        <dbReference type="EMBL" id="CDR98844.1"/>
    </source>
</evidence>
<organism evidence="6 8">
    <name type="scientific">Sporisorium scitamineum</name>
    <dbReference type="NCBI Taxonomy" id="49012"/>
    <lineage>
        <taxon>Eukaryota</taxon>
        <taxon>Fungi</taxon>
        <taxon>Dikarya</taxon>
        <taxon>Basidiomycota</taxon>
        <taxon>Ustilaginomycotina</taxon>
        <taxon>Ustilaginomycetes</taxon>
        <taxon>Ustilaginales</taxon>
        <taxon>Ustilaginaceae</taxon>
        <taxon>Sporisorium</taxon>
    </lineage>
</organism>
<dbReference type="CDD" id="cd05369">
    <property type="entry name" value="TER_DECR_SDR_a"/>
    <property type="match status" value="1"/>
</dbReference>
<accession>A0A0F7RUW9</accession>
<dbReference type="Proteomes" id="UP000242770">
    <property type="component" value="Unassembled WGS sequence"/>
</dbReference>
<keyword evidence="8" id="KW-1185">Reference proteome</keyword>
<dbReference type="GO" id="GO:0005777">
    <property type="term" value="C:peroxisome"/>
    <property type="evidence" value="ECO:0007669"/>
    <property type="project" value="TreeGrafter"/>
</dbReference>
<sequence>MASDDQDTSRPAVVLPAADPAKIFRPDLFKGKVLFCTGGGSGICYEITKTIMSFGANAAIIGRKADRLARASQELSSATGQQCLDCPADVRDPEQLKAAVRKAIEKFGRIDYVIAGSAANWLAGIEQNNEKGFRTVIDIDLLGSYNTVKATLEEVTKRRGSYIFISATLHYFGLPYQSHASAAKAGVDALSRVLAVEMGPLGVRSNVIAPGPIGGTEGMDRLAPKGAGDAIGEGIPMQRMGSKSDIAAAAVYLFSDAATYVTGTQMVVDGGAWHVQGPMLPYPTTSLDPKSLSSIVSGSRL</sequence>
<evidence type="ECO:0000256" key="5">
    <source>
        <dbReference type="ARBA" id="ARBA00048340"/>
    </source>
</evidence>
<protein>
    <recommendedName>
        <fullName evidence="3">2,4-dienoyl-CoA reductase [(3E)-enoyl-CoA-producing]</fullName>
        <ecNumber evidence="3">1.3.1.124</ecNumber>
    </recommendedName>
</protein>
<comment type="catalytic activity">
    <reaction evidence="5">
        <text>a (2E,4Z)-dienoyl-CoA + NADPH + H(+) = a 4,5-saturated-(3E)-enoyl-CoA + NADP(+)</text>
        <dbReference type="Rhea" id="RHEA:61892"/>
        <dbReference type="ChEBI" id="CHEBI:15378"/>
        <dbReference type="ChEBI" id="CHEBI:57783"/>
        <dbReference type="ChEBI" id="CHEBI:58349"/>
        <dbReference type="ChEBI" id="CHEBI:85099"/>
        <dbReference type="ChEBI" id="CHEBI:85493"/>
        <dbReference type="EC" id="1.3.1.124"/>
    </reaction>
</comment>
<dbReference type="PRINTS" id="PR00081">
    <property type="entry name" value="GDHRDH"/>
</dbReference>
<name>A0A0F7RUW9_9BASI</name>
<dbReference type="SUPFAM" id="SSF51735">
    <property type="entry name" value="NAD(P)-binding Rossmann-fold domains"/>
    <property type="match status" value="1"/>
</dbReference>
<dbReference type="PANTHER" id="PTHR43296:SF2">
    <property type="entry name" value="PEROXISOMAL 2,4-DIENOYL-COA REDUCTASE [(3E)-ENOYL-COA-PRODUCING]"/>
    <property type="match status" value="1"/>
</dbReference>
<evidence type="ECO:0000256" key="1">
    <source>
        <dbReference type="ARBA" id="ARBA00022857"/>
    </source>
</evidence>
<reference evidence="7" key="1">
    <citation type="submission" date="2014-06" db="EMBL/GenBank/DDBJ databases">
        <authorList>
            <person name="Ju J."/>
            <person name="Zhang J."/>
        </authorList>
    </citation>
    <scope>NUCLEOTIDE SEQUENCE</scope>
    <source>
        <strain evidence="7">SscI8</strain>
    </source>
</reference>
<keyword evidence="1" id="KW-0521">NADP</keyword>
<evidence type="ECO:0000256" key="2">
    <source>
        <dbReference type="ARBA" id="ARBA00023002"/>
    </source>
</evidence>
<evidence type="ECO:0000256" key="3">
    <source>
        <dbReference type="ARBA" id="ARBA00026117"/>
    </source>
</evidence>
<dbReference type="GO" id="GO:0009062">
    <property type="term" value="P:fatty acid catabolic process"/>
    <property type="evidence" value="ECO:0007669"/>
    <property type="project" value="InterPro"/>
</dbReference>
<dbReference type="InterPro" id="IPR002347">
    <property type="entry name" value="SDR_fam"/>
</dbReference>
<dbReference type="Gene3D" id="3.40.50.720">
    <property type="entry name" value="NAD(P)-binding Rossmann-like Domain"/>
    <property type="match status" value="1"/>
</dbReference>